<evidence type="ECO:0000313" key="3">
    <source>
        <dbReference type="Proteomes" id="UP000053309"/>
    </source>
</evidence>
<dbReference type="EMBL" id="KL498649">
    <property type="protein sequence ID" value="KFO13794.1"/>
    <property type="molecule type" value="Genomic_DNA"/>
</dbReference>
<keyword evidence="3" id="KW-1185">Reference proteome</keyword>
<gene>
    <name evidence="2" type="ORF">N312_02100</name>
</gene>
<sequence length="117" mass="13716">NESELDTAEDLRKKLCEAKKEKLDLTIKHNQELSNYESQVVKLRSDIEKGEAVRQSLEYELAIARKDAHLKMYAAEEELSDTKNKLMELQVLNEKLQQKVAETENTFHIAQQKWKEQ</sequence>
<keyword evidence="1" id="KW-0175">Coiled coil</keyword>
<proteinExistence type="predicted"/>
<dbReference type="AlphaFoldDB" id="A0A087VMF2"/>
<reference evidence="2 3" key="1">
    <citation type="submission" date="2014-04" db="EMBL/GenBank/DDBJ databases">
        <title>Genome evolution of avian class.</title>
        <authorList>
            <person name="Zhang G."/>
            <person name="Li C."/>
        </authorList>
    </citation>
    <scope>NUCLEOTIDE SEQUENCE [LARGE SCALE GENOMIC DNA]</scope>
    <source>
        <strain evidence="2">BGI_N312</strain>
    </source>
</reference>
<feature type="non-terminal residue" evidence="2">
    <location>
        <position position="1"/>
    </location>
</feature>
<feature type="non-terminal residue" evidence="2">
    <location>
        <position position="117"/>
    </location>
</feature>
<dbReference type="PANTHER" id="PTHR47899">
    <property type="entry name" value="COILED-COIL DOMAIN-CONTAINING PROTEIN 171"/>
    <property type="match status" value="1"/>
</dbReference>
<organism evidence="2 3">
    <name type="scientific">Balearica regulorum gibbericeps</name>
    <name type="common">East African grey crowned-crane</name>
    <dbReference type="NCBI Taxonomy" id="100784"/>
    <lineage>
        <taxon>Eukaryota</taxon>
        <taxon>Metazoa</taxon>
        <taxon>Chordata</taxon>
        <taxon>Craniata</taxon>
        <taxon>Vertebrata</taxon>
        <taxon>Euteleostomi</taxon>
        <taxon>Archelosauria</taxon>
        <taxon>Archosauria</taxon>
        <taxon>Dinosauria</taxon>
        <taxon>Saurischia</taxon>
        <taxon>Theropoda</taxon>
        <taxon>Coelurosauria</taxon>
        <taxon>Aves</taxon>
        <taxon>Neognathae</taxon>
        <taxon>Neoaves</taxon>
        <taxon>Gruiformes</taxon>
        <taxon>Gruidae</taxon>
        <taxon>Balearica</taxon>
    </lineage>
</organism>
<name>A0A087VMF2_BALRE</name>
<feature type="coiled-coil region" evidence="1">
    <location>
        <begin position="72"/>
        <end position="113"/>
    </location>
</feature>
<dbReference type="InterPro" id="IPR038820">
    <property type="entry name" value="CCDC171"/>
</dbReference>
<dbReference type="Proteomes" id="UP000053309">
    <property type="component" value="Unassembled WGS sequence"/>
</dbReference>
<accession>A0A087VMF2</accession>
<evidence type="ECO:0000256" key="1">
    <source>
        <dbReference type="SAM" id="Coils"/>
    </source>
</evidence>
<evidence type="ECO:0000313" key="2">
    <source>
        <dbReference type="EMBL" id="KFO13794.1"/>
    </source>
</evidence>
<dbReference type="PANTHER" id="PTHR47899:SF1">
    <property type="entry name" value="COILED-COIL DOMAIN-CONTAINING PROTEIN 171"/>
    <property type="match status" value="1"/>
</dbReference>
<protein>
    <submittedName>
        <fullName evidence="2">Coiled-coil domain-containing protein 171</fullName>
    </submittedName>
</protein>